<dbReference type="GO" id="GO:0016042">
    <property type="term" value="P:lipid catabolic process"/>
    <property type="evidence" value="ECO:0007669"/>
    <property type="project" value="InterPro"/>
</dbReference>
<dbReference type="OrthoDB" id="9974421at2759"/>
<protein>
    <submittedName>
        <fullName evidence="2">Uncharacterized protein</fullName>
    </submittedName>
</protein>
<evidence type="ECO:0000313" key="3">
    <source>
        <dbReference type="Proteomes" id="UP000696280"/>
    </source>
</evidence>
<evidence type="ECO:0000256" key="1">
    <source>
        <dbReference type="SAM" id="SignalP"/>
    </source>
</evidence>
<sequence>MKFNQLKYAGLVAIQLASSIVSAAVVDKRNDLWDAINSLKLIGHPENDFGCKSTVHTNPVIIIHALLSNPDVDLNLFQEDLKSKGYCTFTTIYGNHKHLAPWIGGLTSMRESSQTLSDFIIEVTQKTGASKVDLVGHSEGGVMALYVPMTHLEAAAKVERVISLGPAVHGALYYGLTNLWYKNGDVSRETASAVLHFLGCAACDDMATGGEIYNDFKNSKRIVPEGIKATIIMSTKDTLVAPDASRIEEVGVRNVMVQDSCPEDDVGHAGLAWDTGIWDIIRNELNEDYGGKSVNYRAVAYWIMSKNEEHTNDMKAKLDNVPITNGTEFDSAFGKAFKPTVQYEDDPRDAHTDYR</sequence>
<dbReference type="Gene3D" id="3.40.50.1820">
    <property type="entry name" value="alpha/beta hydrolase"/>
    <property type="match status" value="1"/>
</dbReference>
<keyword evidence="3" id="KW-1185">Reference proteome</keyword>
<evidence type="ECO:0000313" key="2">
    <source>
        <dbReference type="EMBL" id="CAG8959552.1"/>
    </source>
</evidence>
<accession>A0A9N9L8P3</accession>
<dbReference type="Pfam" id="PF01674">
    <property type="entry name" value="Lipase_2"/>
    <property type="match status" value="1"/>
</dbReference>
<comment type="caution">
    <text evidence="2">The sequence shown here is derived from an EMBL/GenBank/DDBJ whole genome shotgun (WGS) entry which is preliminary data.</text>
</comment>
<reference evidence="2" key="1">
    <citation type="submission" date="2021-07" db="EMBL/GenBank/DDBJ databases">
        <authorList>
            <person name="Durling M."/>
        </authorList>
    </citation>
    <scope>NUCLEOTIDE SEQUENCE</scope>
</reference>
<dbReference type="InterPro" id="IPR002918">
    <property type="entry name" value="Lipase_EstA/Esterase_EstB"/>
</dbReference>
<dbReference type="AlphaFoldDB" id="A0A9N9L8P3"/>
<name>A0A9N9L8P3_9HELO</name>
<keyword evidence="1" id="KW-0732">Signal</keyword>
<dbReference type="SUPFAM" id="SSF53474">
    <property type="entry name" value="alpha/beta-Hydrolases"/>
    <property type="match status" value="1"/>
</dbReference>
<proteinExistence type="predicted"/>
<dbReference type="InterPro" id="IPR029058">
    <property type="entry name" value="AB_hydrolase_fold"/>
</dbReference>
<dbReference type="PANTHER" id="PTHR32015:SF1">
    <property type="entry name" value="LIPASE"/>
    <property type="match status" value="1"/>
</dbReference>
<organism evidence="2 3">
    <name type="scientific">Hymenoscyphus fraxineus</name>
    <dbReference type="NCBI Taxonomy" id="746836"/>
    <lineage>
        <taxon>Eukaryota</taxon>
        <taxon>Fungi</taxon>
        <taxon>Dikarya</taxon>
        <taxon>Ascomycota</taxon>
        <taxon>Pezizomycotina</taxon>
        <taxon>Leotiomycetes</taxon>
        <taxon>Helotiales</taxon>
        <taxon>Helotiaceae</taxon>
        <taxon>Hymenoscyphus</taxon>
    </lineage>
</organism>
<dbReference type="GO" id="GO:0016298">
    <property type="term" value="F:lipase activity"/>
    <property type="evidence" value="ECO:0007669"/>
    <property type="project" value="TreeGrafter"/>
</dbReference>
<dbReference type="PANTHER" id="PTHR32015">
    <property type="entry name" value="FASTING INDUCED LIPASE"/>
    <property type="match status" value="1"/>
</dbReference>
<dbReference type="Proteomes" id="UP000696280">
    <property type="component" value="Unassembled WGS sequence"/>
</dbReference>
<feature type="chain" id="PRO_5040282018" evidence="1">
    <location>
        <begin position="24"/>
        <end position="355"/>
    </location>
</feature>
<dbReference type="EMBL" id="CAJVRL010000092">
    <property type="protein sequence ID" value="CAG8959552.1"/>
    <property type="molecule type" value="Genomic_DNA"/>
</dbReference>
<feature type="signal peptide" evidence="1">
    <location>
        <begin position="1"/>
        <end position="23"/>
    </location>
</feature>
<gene>
    <name evidence="2" type="ORF">HYFRA_00001453</name>
</gene>